<dbReference type="AlphaFoldDB" id="A0A3M2WQ46"/>
<dbReference type="EMBL" id="RBNS01000183">
    <property type="protein sequence ID" value="RML52898.1"/>
    <property type="molecule type" value="Genomic_DNA"/>
</dbReference>
<name>A0A3M2WQ46_PSEA0</name>
<proteinExistence type="predicted"/>
<accession>A0A3M2WQ46</accession>
<sequence>MTASQRPPITPEKHPSIPPMKQDENATNKPTPTDCWLPKIPDYGVYQVMLERQHQELDAGIELVYLATQFQQLLADLDLTACEALHQLLLCLPVHFVSPLCWLS</sequence>
<feature type="region of interest" description="Disordered" evidence="1">
    <location>
        <begin position="1"/>
        <end position="33"/>
    </location>
</feature>
<organism evidence="2 3">
    <name type="scientific">Pseudomonas amygdali pv. morsprunorum</name>
    <dbReference type="NCBI Taxonomy" id="129138"/>
    <lineage>
        <taxon>Bacteria</taxon>
        <taxon>Pseudomonadati</taxon>
        <taxon>Pseudomonadota</taxon>
        <taxon>Gammaproteobacteria</taxon>
        <taxon>Pseudomonadales</taxon>
        <taxon>Pseudomonadaceae</taxon>
        <taxon>Pseudomonas</taxon>
        <taxon>Pseudomonas amygdali</taxon>
    </lineage>
</organism>
<comment type="caution">
    <text evidence="2">The sequence shown here is derived from an EMBL/GenBank/DDBJ whole genome shotgun (WGS) entry which is preliminary data.</text>
</comment>
<feature type="compositionally biased region" description="Basic and acidic residues" evidence="1">
    <location>
        <begin position="11"/>
        <end position="26"/>
    </location>
</feature>
<reference evidence="2 3" key="1">
    <citation type="submission" date="2018-08" db="EMBL/GenBank/DDBJ databases">
        <title>Recombination of ecologically and evolutionarily significant loci maintains genetic cohesion in the Pseudomonas syringae species complex.</title>
        <authorList>
            <person name="Dillon M."/>
            <person name="Thakur S."/>
            <person name="Almeida R.N.D."/>
            <person name="Weir B.S."/>
            <person name="Guttman D.S."/>
        </authorList>
    </citation>
    <scope>NUCLEOTIDE SEQUENCE [LARGE SCALE GENOMIC DNA]</scope>
    <source>
        <strain evidence="2 3">19322</strain>
    </source>
</reference>
<gene>
    <name evidence="2" type="ORF">ALQ94_200187</name>
</gene>
<protein>
    <submittedName>
        <fullName evidence="2">Uncharacterized protein</fullName>
    </submittedName>
</protein>
<evidence type="ECO:0000313" key="3">
    <source>
        <dbReference type="Proteomes" id="UP000277952"/>
    </source>
</evidence>
<evidence type="ECO:0000313" key="2">
    <source>
        <dbReference type="EMBL" id="RML52898.1"/>
    </source>
</evidence>
<evidence type="ECO:0000256" key="1">
    <source>
        <dbReference type="SAM" id="MobiDB-lite"/>
    </source>
</evidence>
<dbReference type="Proteomes" id="UP000277952">
    <property type="component" value="Unassembled WGS sequence"/>
</dbReference>